<sequence>MHRTFILIITAVTVVTAKELNAVVHLTPNDAAVKNVMGDIMITQSVPNGPVKLTGKVTGLTPGLHGFHVHEKGDLKEGCKSTGPHFNPENNTHGAPGDTIRHVGDLGNIKANDAGEAVIDITDNIISLSGPNNILGRAIVVHSQEDDLGKGGSPVSNSTGNAGDRWACGIIAVH</sequence>
<evidence type="ECO:0000256" key="4">
    <source>
        <dbReference type="ARBA" id="ARBA00023002"/>
    </source>
</evidence>
<dbReference type="GeneID" id="107067139"/>
<dbReference type="Gene3D" id="2.60.40.200">
    <property type="entry name" value="Superoxide dismutase, copper/zinc binding domain"/>
    <property type="match status" value="1"/>
</dbReference>
<evidence type="ECO:0000256" key="1">
    <source>
        <dbReference type="ARBA" id="ARBA00022723"/>
    </source>
</evidence>
<dbReference type="InterPro" id="IPR024134">
    <property type="entry name" value="SOD_Cu/Zn_/chaperone"/>
</dbReference>
<comment type="catalytic activity">
    <reaction evidence="5 6">
        <text>2 superoxide + 2 H(+) = H2O2 + O2</text>
        <dbReference type="Rhea" id="RHEA:20696"/>
        <dbReference type="ChEBI" id="CHEBI:15378"/>
        <dbReference type="ChEBI" id="CHEBI:15379"/>
        <dbReference type="ChEBI" id="CHEBI:16240"/>
        <dbReference type="ChEBI" id="CHEBI:18421"/>
        <dbReference type="EC" id="1.15.1.1"/>
    </reaction>
</comment>
<dbReference type="PRINTS" id="PR00068">
    <property type="entry name" value="CUZNDISMTASE"/>
</dbReference>
<evidence type="ECO:0000256" key="7">
    <source>
        <dbReference type="SAM" id="SignalP"/>
    </source>
</evidence>
<dbReference type="InterPro" id="IPR018152">
    <property type="entry name" value="SOD_Cu/Zn_BS"/>
</dbReference>
<gene>
    <name evidence="10" type="primary">LOC107067139</name>
</gene>
<dbReference type="CDD" id="cd00305">
    <property type="entry name" value="Cu-Zn_Superoxide_Dismutase"/>
    <property type="match status" value="1"/>
</dbReference>
<dbReference type="SUPFAM" id="SSF49329">
    <property type="entry name" value="Cu,Zn superoxide dismutase-like"/>
    <property type="match status" value="1"/>
</dbReference>
<accession>A0ABM1ICC3</accession>
<keyword evidence="2 6" id="KW-0862">Zinc</keyword>
<reference evidence="10" key="1">
    <citation type="submission" date="2025-08" db="UniProtKB">
        <authorList>
            <consortium name="RefSeq"/>
        </authorList>
    </citation>
    <scope>IDENTIFICATION</scope>
</reference>
<proteinExistence type="inferred from homology"/>
<feature type="signal peptide" evidence="7">
    <location>
        <begin position="1"/>
        <end position="17"/>
    </location>
</feature>
<evidence type="ECO:0000313" key="9">
    <source>
        <dbReference type="Proteomes" id="UP000694924"/>
    </source>
</evidence>
<feature type="domain" description="Superoxide dismutase copper/zinc binding" evidence="8">
    <location>
        <begin position="36"/>
        <end position="171"/>
    </location>
</feature>
<evidence type="ECO:0000259" key="8">
    <source>
        <dbReference type="Pfam" id="PF00080"/>
    </source>
</evidence>
<comment type="cofactor">
    <cofactor evidence="6">
        <name>Cu cation</name>
        <dbReference type="ChEBI" id="CHEBI:23378"/>
    </cofactor>
    <text evidence="6">Binds 1 copper ion per subunit.</text>
</comment>
<keyword evidence="7" id="KW-0732">Signal</keyword>
<feature type="chain" id="PRO_5045231636" description="Superoxide dismutase [Cu-Zn]" evidence="7">
    <location>
        <begin position="18"/>
        <end position="174"/>
    </location>
</feature>
<dbReference type="PANTHER" id="PTHR10003">
    <property type="entry name" value="SUPEROXIDE DISMUTASE CU-ZN -RELATED"/>
    <property type="match status" value="1"/>
</dbReference>
<keyword evidence="3" id="KW-0049">Antioxidant</keyword>
<keyword evidence="4 6" id="KW-0560">Oxidoreductase</keyword>
<comment type="cofactor">
    <cofactor evidence="6">
        <name>Zn(2+)</name>
        <dbReference type="ChEBI" id="CHEBI:29105"/>
    </cofactor>
    <text evidence="6">Binds 1 zinc ion per subunit.</text>
</comment>
<dbReference type="InterPro" id="IPR036423">
    <property type="entry name" value="SOD-like_Cu/Zn_dom_sf"/>
</dbReference>
<evidence type="ECO:0000256" key="2">
    <source>
        <dbReference type="ARBA" id="ARBA00022833"/>
    </source>
</evidence>
<comment type="similarity">
    <text evidence="6">Belongs to the Cu-Zn superoxide dismutase family.</text>
</comment>
<organism evidence="9 10">
    <name type="scientific">Polistes dominula</name>
    <name type="common">European paper wasp</name>
    <name type="synonym">Vespa dominula</name>
    <dbReference type="NCBI Taxonomy" id="743375"/>
    <lineage>
        <taxon>Eukaryota</taxon>
        <taxon>Metazoa</taxon>
        <taxon>Ecdysozoa</taxon>
        <taxon>Arthropoda</taxon>
        <taxon>Hexapoda</taxon>
        <taxon>Insecta</taxon>
        <taxon>Pterygota</taxon>
        <taxon>Neoptera</taxon>
        <taxon>Endopterygota</taxon>
        <taxon>Hymenoptera</taxon>
        <taxon>Apocrita</taxon>
        <taxon>Aculeata</taxon>
        <taxon>Vespoidea</taxon>
        <taxon>Vespidae</taxon>
        <taxon>Polistinae</taxon>
        <taxon>Polistini</taxon>
        <taxon>Polistes</taxon>
    </lineage>
</organism>
<dbReference type="PROSITE" id="PS00332">
    <property type="entry name" value="SOD_CU_ZN_2"/>
    <property type="match status" value="1"/>
</dbReference>
<keyword evidence="6" id="KW-0186">Copper</keyword>
<keyword evidence="9" id="KW-1185">Reference proteome</keyword>
<dbReference type="InterPro" id="IPR001424">
    <property type="entry name" value="SOD_Cu_Zn_dom"/>
</dbReference>
<keyword evidence="1 6" id="KW-0479">Metal-binding</keyword>
<evidence type="ECO:0000256" key="3">
    <source>
        <dbReference type="ARBA" id="ARBA00022862"/>
    </source>
</evidence>
<evidence type="ECO:0000256" key="6">
    <source>
        <dbReference type="RuleBase" id="RU000393"/>
    </source>
</evidence>
<dbReference type="Pfam" id="PF00080">
    <property type="entry name" value="Sod_Cu"/>
    <property type="match status" value="1"/>
</dbReference>
<comment type="function">
    <text evidence="6">Destroys radicals which are normally produced within the cells and which are toxic to biological systems.</text>
</comment>
<protein>
    <recommendedName>
        <fullName evidence="6">Superoxide dismutase [Cu-Zn]</fullName>
        <ecNumber evidence="6">1.15.1.1</ecNumber>
    </recommendedName>
</protein>
<name>A0ABM1ICC3_POLDO</name>
<evidence type="ECO:0000313" key="10">
    <source>
        <dbReference type="RefSeq" id="XP_015177860.1"/>
    </source>
</evidence>
<evidence type="ECO:0000256" key="5">
    <source>
        <dbReference type="ARBA" id="ARBA00049204"/>
    </source>
</evidence>
<dbReference type="EC" id="1.15.1.1" evidence="6"/>
<dbReference type="Proteomes" id="UP000694924">
    <property type="component" value="Unplaced"/>
</dbReference>
<dbReference type="RefSeq" id="XP_015177860.1">
    <property type="nucleotide sequence ID" value="XM_015322374.1"/>
</dbReference>